<evidence type="ECO:0000313" key="7">
    <source>
        <dbReference type="EMBL" id="PHT82217.1"/>
    </source>
</evidence>
<dbReference type="GO" id="GO:0005576">
    <property type="term" value="C:extracellular region"/>
    <property type="evidence" value="ECO:0007669"/>
    <property type="project" value="UniProtKB-SubCell"/>
</dbReference>
<proteinExistence type="inferred from homology"/>
<dbReference type="EMBL" id="AYRZ02000005">
    <property type="protein sequence ID" value="PHT82217.1"/>
    <property type="molecule type" value="Genomic_DNA"/>
</dbReference>
<dbReference type="PANTHER" id="PTHR31232:SF73">
    <property type="entry name" value="S-PROTEIN HOMOLOG"/>
    <property type="match status" value="1"/>
</dbReference>
<keyword evidence="3 6" id="KW-0713">Self-incompatibility</keyword>
<protein>
    <recommendedName>
        <fullName evidence="6">S-protein homolog</fullName>
    </recommendedName>
</protein>
<keyword evidence="5 6" id="KW-0732">Signal</keyword>
<dbReference type="Pfam" id="PF05938">
    <property type="entry name" value="Self-incomp_S1"/>
    <property type="match status" value="1"/>
</dbReference>
<organism evidence="7 8">
    <name type="scientific">Capsicum annuum</name>
    <name type="common">Capsicum pepper</name>
    <dbReference type="NCBI Taxonomy" id="4072"/>
    <lineage>
        <taxon>Eukaryota</taxon>
        <taxon>Viridiplantae</taxon>
        <taxon>Streptophyta</taxon>
        <taxon>Embryophyta</taxon>
        <taxon>Tracheophyta</taxon>
        <taxon>Spermatophyta</taxon>
        <taxon>Magnoliopsida</taxon>
        <taxon>eudicotyledons</taxon>
        <taxon>Gunneridae</taxon>
        <taxon>Pentapetalae</taxon>
        <taxon>asterids</taxon>
        <taxon>lamiids</taxon>
        <taxon>Solanales</taxon>
        <taxon>Solanaceae</taxon>
        <taxon>Solanoideae</taxon>
        <taxon>Capsiceae</taxon>
        <taxon>Capsicum</taxon>
    </lineage>
</organism>
<comment type="subcellular location">
    <subcellularLocation>
        <location evidence="1 6">Secreted</location>
    </subcellularLocation>
</comment>
<comment type="similarity">
    <text evidence="2 6">Belongs to the plant self-incompatibility (S1) protein family.</text>
</comment>
<feature type="chain" id="PRO_5025074921" description="S-protein homolog" evidence="6">
    <location>
        <begin position="19"/>
        <end position="84"/>
    </location>
</feature>
<keyword evidence="8" id="KW-1185">Reference proteome</keyword>
<dbReference type="InterPro" id="IPR010264">
    <property type="entry name" value="Self-incomp_S1"/>
</dbReference>
<sequence>MIRSFFILLISSFYIINAYQVLDYEDIHTEVHNVDALPNNNIPIKFHCASKDDELGWHRPKVGDDFHFSFNSSLFKHTLFFCHF</sequence>
<evidence type="ECO:0000256" key="2">
    <source>
        <dbReference type="ARBA" id="ARBA00005581"/>
    </source>
</evidence>
<dbReference type="PANTHER" id="PTHR31232">
    <property type="match status" value="1"/>
</dbReference>
<evidence type="ECO:0000256" key="1">
    <source>
        <dbReference type="ARBA" id="ARBA00004613"/>
    </source>
</evidence>
<evidence type="ECO:0000313" key="8">
    <source>
        <dbReference type="Proteomes" id="UP000222542"/>
    </source>
</evidence>
<dbReference type="GO" id="GO:0060320">
    <property type="term" value="P:rejection of self pollen"/>
    <property type="evidence" value="ECO:0007669"/>
    <property type="project" value="UniProtKB-KW"/>
</dbReference>
<evidence type="ECO:0000256" key="4">
    <source>
        <dbReference type="ARBA" id="ARBA00022525"/>
    </source>
</evidence>
<feature type="signal peptide" evidence="6">
    <location>
        <begin position="1"/>
        <end position="18"/>
    </location>
</feature>
<evidence type="ECO:0000256" key="5">
    <source>
        <dbReference type="ARBA" id="ARBA00022729"/>
    </source>
</evidence>
<keyword evidence="4 6" id="KW-0964">Secreted</keyword>
<evidence type="ECO:0000256" key="6">
    <source>
        <dbReference type="RuleBase" id="RU367044"/>
    </source>
</evidence>
<accession>A0A2G2ZJN0</accession>
<comment type="caution">
    <text evidence="7">The sequence shown here is derived from an EMBL/GenBank/DDBJ whole genome shotgun (WGS) entry which is preliminary data.</text>
</comment>
<reference evidence="7 8" key="1">
    <citation type="journal article" date="2014" name="Nat. Genet.">
        <title>Genome sequence of the hot pepper provides insights into the evolution of pungency in Capsicum species.</title>
        <authorList>
            <person name="Kim S."/>
            <person name="Park M."/>
            <person name="Yeom S.I."/>
            <person name="Kim Y.M."/>
            <person name="Lee J.M."/>
            <person name="Lee H.A."/>
            <person name="Seo E."/>
            <person name="Choi J."/>
            <person name="Cheong K."/>
            <person name="Kim K.T."/>
            <person name="Jung K."/>
            <person name="Lee G.W."/>
            <person name="Oh S.K."/>
            <person name="Bae C."/>
            <person name="Kim S.B."/>
            <person name="Lee H.Y."/>
            <person name="Kim S.Y."/>
            <person name="Kim M.S."/>
            <person name="Kang B.C."/>
            <person name="Jo Y.D."/>
            <person name="Yang H.B."/>
            <person name="Jeong H.J."/>
            <person name="Kang W.H."/>
            <person name="Kwon J.K."/>
            <person name="Shin C."/>
            <person name="Lim J.Y."/>
            <person name="Park J.H."/>
            <person name="Huh J.H."/>
            <person name="Kim J.S."/>
            <person name="Kim B.D."/>
            <person name="Cohen O."/>
            <person name="Paran I."/>
            <person name="Suh M.C."/>
            <person name="Lee S.B."/>
            <person name="Kim Y.K."/>
            <person name="Shin Y."/>
            <person name="Noh S.J."/>
            <person name="Park J."/>
            <person name="Seo Y.S."/>
            <person name="Kwon S.Y."/>
            <person name="Kim H.A."/>
            <person name="Park J.M."/>
            <person name="Kim H.J."/>
            <person name="Choi S.B."/>
            <person name="Bosland P.W."/>
            <person name="Reeves G."/>
            <person name="Jo S.H."/>
            <person name="Lee B.W."/>
            <person name="Cho H.T."/>
            <person name="Choi H.S."/>
            <person name="Lee M.S."/>
            <person name="Yu Y."/>
            <person name="Do Choi Y."/>
            <person name="Park B.S."/>
            <person name="van Deynze A."/>
            <person name="Ashrafi H."/>
            <person name="Hill T."/>
            <person name="Kim W.T."/>
            <person name="Pai H.S."/>
            <person name="Ahn H.K."/>
            <person name="Yeam I."/>
            <person name="Giovannoni J.J."/>
            <person name="Rose J.K."/>
            <person name="Sorensen I."/>
            <person name="Lee S.J."/>
            <person name="Kim R.W."/>
            <person name="Choi I.Y."/>
            <person name="Choi B.S."/>
            <person name="Lim J.S."/>
            <person name="Lee Y.H."/>
            <person name="Choi D."/>
        </authorList>
    </citation>
    <scope>NUCLEOTIDE SEQUENCE [LARGE SCALE GENOMIC DNA]</scope>
    <source>
        <strain evidence="8">cv. CM334</strain>
    </source>
</reference>
<dbReference type="Gramene" id="PHT82217">
    <property type="protein sequence ID" value="PHT82217"/>
    <property type="gene ID" value="T459_15232"/>
</dbReference>
<dbReference type="AlphaFoldDB" id="A0A2G2ZJN0"/>
<dbReference type="Proteomes" id="UP000222542">
    <property type="component" value="Unassembled WGS sequence"/>
</dbReference>
<evidence type="ECO:0000256" key="3">
    <source>
        <dbReference type="ARBA" id="ARBA00022471"/>
    </source>
</evidence>
<reference evidence="7 8" key="2">
    <citation type="journal article" date="2017" name="Genome Biol.">
        <title>New reference genome sequences of hot pepper reveal the massive evolution of plant disease-resistance genes by retroduplication.</title>
        <authorList>
            <person name="Kim S."/>
            <person name="Park J."/>
            <person name="Yeom S.I."/>
            <person name="Kim Y.M."/>
            <person name="Seo E."/>
            <person name="Kim K.T."/>
            <person name="Kim M.S."/>
            <person name="Lee J.M."/>
            <person name="Cheong K."/>
            <person name="Shin H.S."/>
            <person name="Kim S.B."/>
            <person name="Han K."/>
            <person name="Lee J."/>
            <person name="Park M."/>
            <person name="Lee H.A."/>
            <person name="Lee H.Y."/>
            <person name="Lee Y."/>
            <person name="Oh S."/>
            <person name="Lee J.H."/>
            <person name="Choi E."/>
            <person name="Choi E."/>
            <person name="Lee S.E."/>
            <person name="Jeon J."/>
            <person name="Kim H."/>
            <person name="Choi G."/>
            <person name="Song H."/>
            <person name="Lee J."/>
            <person name="Lee S.C."/>
            <person name="Kwon J.K."/>
            <person name="Lee H.Y."/>
            <person name="Koo N."/>
            <person name="Hong Y."/>
            <person name="Kim R.W."/>
            <person name="Kang W.H."/>
            <person name="Huh J.H."/>
            <person name="Kang B.C."/>
            <person name="Yang T.J."/>
            <person name="Lee Y.H."/>
            <person name="Bennetzen J.L."/>
            <person name="Choi D."/>
        </authorList>
    </citation>
    <scope>NUCLEOTIDE SEQUENCE [LARGE SCALE GENOMIC DNA]</scope>
    <source>
        <strain evidence="8">cv. CM334</strain>
    </source>
</reference>
<gene>
    <name evidence="7" type="ORF">T459_15232</name>
</gene>
<name>A0A2G2ZJN0_CAPAN</name>